<name>A0A917PGF5_9DEIO</name>
<keyword evidence="3" id="KW-0812">Transmembrane</keyword>
<evidence type="ECO:0000256" key="2">
    <source>
        <dbReference type="ARBA" id="ARBA00022475"/>
    </source>
</evidence>
<protein>
    <recommendedName>
        <fullName evidence="6">Phosphatidylglycerol lysyltransferase C-terminal domain-containing protein</fullName>
    </recommendedName>
</protein>
<accession>A0A917PGF5</accession>
<dbReference type="GO" id="GO:0016755">
    <property type="term" value="F:aminoacyltransferase activity"/>
    <property type="evidence" value="ECO:0007669"/>
    <property type="project" value="TreeGrafter"/>
</dbReference>
<dbReference type="PANTHER" id="PTHR34697:SF2">
    <property type="entry name" value="PHOSPHATIDYLGLYCEROL LYSYLTRANSFERASE"/>
    <property type="match status" value="1"/>
</dbReference>
<dbReference type="EMBL" id="BMOE01000006">
    <property type="protein sequence ID" value="GGJ76260.1"/>
    <property type="molecule type" value="Genomic_DNA"/>
</dbReference>
<dbReference type="SUPFAM" id="SSF55729">
    <property type="entry name" value="Acyl-CoA N-acyltransferases (Nat)"/>
    <property type="match status" value="1"/>
</dbReference>
<dbReference type="PANTHER" id="PTHR34697">
    <property type="entry name" value="PHOSPHATIDYLGLYCEROL LYSYLTRANSFERASE"/>
    <property type="match status" value="1"/>
</dbReference>
<dbReference type="InterPro" id="IPR024320">
    <property type="entry name" value="LPG_synthase_C"/>
</dbReference>
<evidence type="ECO:0000256" key="3">
    <source>
        <dbReference type="ARBA" id="ARBA00022692"/>
    </source>
</evidence>
<keyword evidence="8" id="KW-1185">Reference proteome</keyword>
<dbReference type="GO" id="GO:0055091">
    <property type="term" value="P:phospholipid homeostasis"/>
    <property type="evidence" value="ECO:0007669"/>
    <property type="project" value="TreeGrafter"/>
</dbReference>
<keyword evidence="2" id="KW-1003">Cell membrane</keyword>
<dbReference type="AlphaFoldDB" id="A0A917PGF5"/>
<comment type="caution">
    <text evidence="7">The sequence shown here is derived from an EMBL/GenBank/DDBJ whole genome shotgun (WGS) entry which is preliminary data.</text>
</comment>
<gene>
    <name evidence="7" type="ORF">GCM10008939_20610</name>
</gene>
<keyword evidence="4" id="KW-1133">Transmembrane helix</keyword>
<dbReference type="Proteomes" id="UP000635726">
    <property type="component" value="Unassembled WGS sequence"/>
</dbReference>
<dbReference type="Pfam" id="PF09924">
    <property type="entry name" value="LPG_synthase_C"/>
    <property type="match status" value="1"/>
</dbReference>
<sequence>MTVEVAVGGAAAVVGARLEPVRPEVLIGWHARYACNPSALAALPGVTHMFTLEGVRGGLGVQRLGRVLVVGDPLAPPAGWAALLRAFVRVAGEAGFTPAFGPVGAECAAVLRDLGWRPVRLGSTPYVHLRDWPARGKGGARVREAVNRAGREGLTLREVRPDRLPREQGARWTAEVEALSGRWLRSRRAGVAFHWIFELRPLAFRDRKRYFEARQAGRLVGLVAASPVAGRGAWYLEDVLRDVDAPASTGTALVACALDALKAGGVPLATLGGVPLARERGLDALPVTWPERLAYRVRPLLSRAYSFDGLETFKRRFGPAHWENEYLVLPPAWWAWPRAALALTRLTLHPGRQDAVTAEVALHVARA</sequence>
<dbReference type="InterPro" id="IPR016181">
    <property type="entry name" value="Acyl_CoA_acyltransferase"/>
</dbReference>
<keyword evidence="5" id="KW-0472">Membrane</keyword>
<organism evidence="7 8">
    <name type="scientific">Deinococcus aquiradiocola</name>
    <dbReference type="NCBI Taxonomy" id="393059"/>
    <lineage>
        <taxon>Bacteria</taxon>
        <taxon>Thermotogati</taxon>
        <taxon>Deinococcota</taxon>
        <taxon>Deinococci</taxon>
        <taxon>Deinococcales</taxon>
        <taxon>Deinococcaceae</taxon>
        <taxon>Deinococcus</taxon>
    </lineage>
</organism>
<reference evidence="7" key="1">
    <citation type="journal article" date="2014" name="Int. J. Syst. Evol. Microbiol.">
        <title>Complete genome sequence of Corynebacterium casei LMG S-19264T (=DSM 44701T), isolated from a smear-ripened cheese.</title>
        <authorList>
            <consortium name="US DOE Joint Genome Institute (JGI-PGF)"/>
            <person name="Walter F."/>
            <person name="Albersmeier A."/>
            <person name="Kalinowski J."/>
            <person name="Ruckert C."/>
        </authorList>
    </citation>
    <scope>NUCLEOTIDE SEQUENCE</scope>
    <source>
        <strain evidence="7">JCM 14371</strain>
    </source>
</reference>
<evidence type="ECO:0000256" key="5">
    <source>
        <dbReference type="ARBA" id="ARBA00023136"/>
    </source>
</evidence>
<evidence type="ECO:0000313" key="8">
    <source>
        <dbReference type="Proteomes" id="UP000635726"/>
    </source>
</evidence>
<reference evidence="7" key="2">
    <citation type="submission" date="2020-09" db="EMBL/GenBank/DDBJ databases">
        <authorList>
            <person name="Sun Q."/>
            <person name="Ohkuma M."/>
        </authorList>
    </citation>
    <scope>NUCLEOTIDE SEQUENCE</scope>
    <source>
        <strain evidence="7">JCM 14371</strain>
    </source>
</reference>
<dbReference type="RefSeq" id="WP_188963146.1">
    <property type="nucleotide sequence ID" value="NZ_BMOE01000006.1"/>
</dbReference>
<dbReference type="InterPro" id="IPR051211">
    <property type="entry name" value="PG_lysyltransferase"/>
</dbReference>
<evidence type="ECO:0000259" key="6">
    <source>
        <dbReference type="Pfam" id="PF09924"/>
    </source>
</evidence>
<dbReference type="GO" id="GO:0005886">
    <property type="term" value="C:plasma membrane"/>
    <property type="evidence" value="ECO:0007669"/>
    <property type="project" value="UniProtKB-SubCell"/>
</dbReference>
<evidence type="ECO:0000256" key="4">
    <source>
        <dbReference type="ARBA" id="ARBA00022989"/>
    </source>
</evidence>
<feature type="domain" description="Phosphatidylglycerol lysyltransferase C-terminal" evidence="6">
    <location>
        <begin position="62"/>
        <end position="328"/>
    </location>
</feature>
<evidence type="ECO:0000256" key="1">
    <source>
        <dbReference type="ARBA" id="ARBA00004651"/>
    </source>
</evidence>
<evidence type="ECO:0000313" key="7">
    <source>
        <dbReference type="EMBL" id="GGJ76260.1"/>
    </source>
</evidence>
<proteinExistence type="predicted"/>
<comment type="subcellular location">
    <subcellularLocation>
        <location evidence="1">Cell membrane</location>
        <topology evidence="1">Multi-pass membrane protein</topology>
    </subcellularLocation>
</comment>